<evidence type="ECO:0000313" key="3">
    <source>
        <dbReference type="Proteomes" id="UP000574769"/>
    </source>
</evidence>
<reference evidence="2 3" key="1">
    <citation type="submission" date="2020-08" db="EMBL/GenBank/DDBJ databases">
        <title>Genomic Encyclopedia of Type Strains, Phase IV (KMG-IV): sequencing the most valuable type-strain genomes for metagenomic binning, comparative biology and taxonomic classification.</title>
        <authorList>
            <person name="Goeker M."/>
        </authorList>
    </citation>
    <scope>NUCLEOTIDE SEQUENCE [LARGE SCALE GENOMIC DNA]</scope>
    <source>
        <strain evidence="2 3">DSM 15867</strain>
    </source>
</reference>
<feature type="transmembrane region" description="Helical" evidence="1">
    <location>
        <begin position="206"/>
        <end position="229"/>
    </location>
</feature>
<gene>
    <name evidence="2" type="ORF">GGQ96_002599</name>
</gene>
<feature type="transmembrane region" description="Helical" evidence="1">
    <location>
        <begin position="328"/>
        <end position="346"/>
    </location>
</feature>
<feature type="transmembrane region" description="Helical" evidence="1">
    <location>
        <begin position="75"/>
        <end position="98"/>
    </location>
</feature>
<comment type="caution">
    <text evidence="2">The sequence shown here is derived from an EMBL/GenBank/DDBJ whole genome shotgun (WGS) entry which is preliminary data.</text>
</comment>
<feature type="transmembrane region" description="Helical" evidence="1">
    <location>
        <begin position="249"/>
        <end position="275"/>
    </location>
</feature>
<keyword evidence="1" id="KW-0812">Transmembrane</keyword>
<proteinExistence type="predicted"/>
<organism evidence="2 3">
    <name type="scientific">Sphingomonas abaci</name>
    <dbReference type="NCBI Taxonomy" id="237611"/>
    <lineage>
        <taxon>Bacteria</taxon>
        <taxon>Pseudomonadati</taxon>
        <taxon>Pseudomonadota</taxon>
        <taxon>Alphaproteobacteria</taxon>
        <taxon>Sphingomonadales</taxon>
        <taxon>Sphingomonadaceae</taxon>
        <taxon>Sphingomonas</taxon>
    </lineage>
</organism>
<dbReference type="AlphaFoldDB" id="A0A7W7AK03"/>
<evidence type="ECO:0008006" key="4">
    <source>
        <dbReference type="Google" id="ProtNLM"/>
    </source>
</evidence>
<keyword evidence="1" id="KW-0472">Membrane</keyword>
<dbReference type="EMBL" id="JACHNY010000005">
    <property type="protein sequence ID" value="MBB4618456.1"/>
    <property type="molecule type" value="Genomic_DNA"/>
</dbReference>
<evidence type="ECO:0000313" key="2">
    <source>
        <dbReference type="EMBL" id="MBB4618456.1"/>
    </source>
</evidence>
<dbReference type="RefSeq" id="WP_184115341.1">
    <property type="nucleotide sequence ID" value="NZ_JACHNY010000005.1"/>
</dbReference>
<evidence type="ECO:0000256" key="1">
    <source>
        <dbReference type="SAM" id="Phobius"/>
    </source>
</evidence>
<sequence>MPRAALLSALTVLVAAVILRRGQFGNPIAGLDEQLYLLAGQRMWHGELPYVAIWDRKPFGLFLLFAAIQAIPGNPFLIAQLVATGFSAATAWVLALFAQRWTGWGPATLTGLFYLAGEIELWGDTTQSPVFYNLAVAAAALLTWRASRPGNREGADTRIIAAMLLAGLAVQVKTNAVFEGTFFALWHLGSRWRAERDAMNLARRTALLAVVGASPTLAVMAFYAGIGAFPAWWQANVLSILAKGRPQDAAVAGMFTETWLLILPIVVLTLFGLWVRMRGRTGIDADSGFMIGWVAAAAVDFIAIGGYYPHYALPLLLAASLPIAHAFAFGRIGKAVFVLALLWPLAHTQIFIPRSGARDRAIAEQVRAAIPADVRTRCLFVFEGPVAYYQLTDACRVTRYPFSAHISSRREAAALGEPPRVALDAAMSRRPGTVITVTAPARPDRNAAMEARLLGDLHRDYRPIAYRPHRFFTTNETLVIWRRNDLR</sequence>
<keyword evidence="1" id="KW-1133">Transmembrane helix</keyword>
<dbReference type="Proteomes" id="UP000574769">
    <property type="component" value="Unassembled WGS sequence"/>
</dbReference>
<protein>
    <recommendedName>
        <fullName evidence="4">Glycosyltransferase RgtA/B/C/D-like domain-containing protein</fullName>
    </recommendedName>
</protein>
<feature type="transmembrane region" description="Helical" evidence="1">
    <location>
        <begin position="287"/>
        <end position="308"/>
    </location>
</feature>
<keyword evidence="3" id="KW-1185">Reference proteome</keyword>
<name>A0A7W7AK03_9SPHN</name>
<accession>A0A7W7AK03</accession>